<dbReference type="Pfam" id="PF17820">
    <property type="entry name" value="PDZ_6"/>
    <property type="match status" value="1"/>
</dbReference>
<evidence type="ECO:0000256" key="2">
    <source>
        <dbReference type="ARBA" id="ARBA00004141"/>
    </source>
</evidence>
<evidence type="ECO:0000256" key="6">
    <source>
        <dbReference type="ARBA" id="ARBA00022801"/>
    </source>
</evidence>
<dbReference type="InterPro" id="IPR001478">
    <property type="entry name" value="PDZ"/>
</dbReference>
<dbReference type="RefSeq" id="WP_303282727.1">
    <property type="nucleotide sequence ID" value="NZ_BAABCZ010000009.1"/>
</dbReference>
<reference evidence="13" key="1">
    <citation type="submission" date="2023-07" db="EMBL/GenBank/DDBJ databases">
        <title>Two novel species in the genus Flavivirga.</title>
        <authorList>
            <person name="Kwon K."/>
        </authorList>
    </citation>
    <scope>NUCLEOTIDE SEQUENCE</scope>
    <source>
        <strain evidence="13">KACC 14157</strain>
    </source>
</reference>
<dbReference type="PANTHER" id="PTHR42837">
    <property type="entry name" value="REGULATOR OF SIGMA-E PROTEASE RSEP"/>
    <property type="match status" value="1"/>
</dbReference>
<evidence type="ECO:0000256" key="9">
    <source>
        <dbReference type="ARBA" id="ARBA00023049"/>
    </source>
</evidence>
<evidence type="ECO:0000256" key="1">
    <source>
        <dbReference type="ARBA" id="ARBA00001947"/>
    </source>
</evidence>
<keyword evidence="8 11" id="KW-1133">Transmembrane helix</keyword>
<dbReference type="NCBIfam" id="TIGR00054">
    <property type="entry name" value="RIP metalloprotease RseP"/>
    <property type="match status" value="1"/>
</dbReference>
<comment type="cofactor">
    <cofactor evidence="1 11">
        <name>Zn(2+)</name>
        <dbReference type="ChEBI" id="CHEBI:29105"/>
    </cofactor>
</comment>
<keyword evidence="11" id="KW-0479">Metal-binding</keyword>
<dbReference type="EMBL" id="JAUOEM010000004">
    <property type="protein sequence ID" value="MDO5988122.1"/>
    <property type="molecule type" value="Genomic_DNA"/>
</dbReference>
<evidence type="ECO:0000313" key="14">
    <source>
        <dbReference type="Proteomes" id="UP001176891"/>
    </source>
</evidence>
<keyword evidence="10 11" id="KW-0472">Membrane</keyword>
<evidence type="ECO:0000256" key="7">
    <source>
        <dbReference type="ARBA" id="ARBA00022833"/>
    </source>
</evidence>
<protein>
    <recommendedName>
        <fullName evidence="11">Zinc metalloprotease</fullName>
        <ecNumber evidence="11">3.4.24.-</ecNumber>
    </recommendedName>
</protein>
<proteinExistence type="inferred from homology"/>
<evidence type="ECO:0000256" key="8">
    <source>
        <dbReference type="ARBA" id="ARBA00022989"/>
    </source>
</evidence>
<dbReference type="CDD" id="cd06163">
    <property type="entry name" value="S2P-M50_PDZ_RseP-like"/>
    <property type="match status" value="2"/>
</dbReference>
<gene>
    <name evidence="13" type="primary">rseP</name>
    <name evidence="13" type="ORF">Q4Q39_11965</name>
</gene>
<dbReference type="InterPro" id="IPR036034">
    <property type="entry name" value="PDZ_sf"/>
</dbReference>
<evidence type="ECO:0000256" key="3">
    <source>
        <dbReference type="ARBA" id="ARBA00007931"/>
    </source>
</evidence>
<evidence type="ECO:0000256" key="5">
    <source>
        <dbReference type="ARBA" id="ARBA00022692"/>
    </source>
</evidence>
<dbReference type="Proteomes" id="UP001176891">
    <property type="component" value="Unassembled WGS sequence"/>
</dbReference>
<dbReference type="Pfam" id="PF02163">
    <property type="entry name" value="Peptidase_M50"/>
    <property type="match status" value="1"/>
</dbReference>
<dbReference type="SMART" id="SM00228">
    <property type="entry name" value="PDZ"/>
    <property type="match status" value="1"/>
</dbReference>
<dbReference type="InterPro" id="IPR008915">
    <property type="entry name" value="Peptidase_M50"/>
</dbReference>
<keyword evidence="14" id="KW-1185">Reference proteome</keyword>
<feature type="transmembrane region" description="Helical" evidence="11">
    <location>
        <begin position="104"/>
        <end position="129"/>
    </location>
</feature>
<dbReference type="SUPFAM" id="SSF50156">
    <property type="entry name" value="PDZ domain-like"/>
    <property type="match status" value="2"/>
</dbReference>
<keyword evidence="9 11" id="KW-0482">Metalloprotease</keyword>
<evidence type="ECO:0000256" key="11">
    <source>
        <dbReference type="RuleBase" id="RU362031"/>
    </source>
</evidence>
<dbReference type="Gene3D" id="2.30.42.10">
    <property type="match status" value="1"/>
</dbReference>
<dbReference type="InterPro" id="IPR041489">
    <property type="entry name" value="PDZ_6"/>
</dbReference>
<name>A0ABT8X2N8_9FLAO</name>
<dbReference type="GO" id="GO:0008237">
    <property type="term" value="F:metallopeptidase activity"/>
    <property type="evidence" value="ECO:0007669"/>
    <property type="project" value="UniProtKB-KW"/>
</dbReference>
<accession>A0ABT8X2N8</accession>
<evidence type="ECO:0000259" key="12">
    <source>
        <dbReference type="SMART" id="SM00228"/>
    </source>
</evidence>
<dbReference type="EC" id="3.4.24.-" evidence="11"/>
<keyword evidence="6 11" id="KW-0378">Hydrolase</keyword>
<evidence type="ECO:0000256" key="4">
    <source>
        <dbReference type="ARBA" id="ARBA00022670"/>
    </source>
</evidence>
<feature type="domain" description="PDZ" evidence="12">
    <location>
        <begin position="176"/>
        <end position="279"/>
    </location>
</feature>
<evidence type="ECO:0000256" key="10">
    <source>
        <dbReference type="ARBA" id="ARBA00023136"/>
    </source>
</evidence>
<organism evidence="13 14">
    <name type="scientific">Flavivirga amylovorans</name>
    <dbReference type="NCBI Taxonomy" id="870486"/>
    <lineage>
        <taxon>Bacteria</taxon>
        <taxon>Pseudomonadati</taxon>
        <taxon>Bacteroidota</taxon>
        <taxon>Flavobacteriia</taxon>
        <taxon>Flavobacteriales</taxon>
        <taxon>Flavobacteriaceae</taxon>
        <taxon>Flavivirga</taxon>
    </lineage>
</organism>
<dbReference type="PANTHER" id="PTHR42837:SF2">
    <property type="entry name" value="MEMBRANE METALLOPROTEASE ARASP2, CHLOROPLASTIC-RELATED"/>
    <property type="match status" value="1"/>
</dbReference>
<keyword evidence="7 11" id="KW-0862">Zinc</keyword>
<dbReference type="InterPro" id="IPR004387">
    <property type="entry name" value="Pept_M50_Zn"/>
</dbReference>
<evidence type="ECO:0000313" key="13">
    <source>
        <dbReference type="EMBL" id="MDO5988122.1"/>
    </source>
</evidence>
<comment type="caution">
    <text evidence="13">The sequence shown here is derived from an EMBL/GenBank/DDBJ whole genome shotgun (WGS) entry which is preliminary data.</text>
</comment>
<feature type="transmembrane region" description="Helical" evidence="11">
    <location>
        <begin position="367"/>
        <end position="400"/>
    </location>
</feature>
<keyword evidence="4" id="KW-0645">Protease</keyword>
<dbReference type="CDD" id="cd23081">
    <property type="entry name" value="cpPDZ_EcRseP-like"/>
    <property type="match status" value="1"/>
</dbReference>
<sequence>MSVFLVKAAQLLLSLSILVVLHELGHFIPAKIFKTRVEKFYLFFDVKFSLFKKKIGDTVYGIGWLPLGGYVKIAGMIDESMDTEQMAKEPQPWEFRSKPTWQRLIIMLGGVIVNFLLGFFIYMMILFVWGEDYQNTDDIKYGYGVTKTMEQYGFKDGDKIVSINNIPFAEADNLSTYLMFRTVDNIEVKRIDGSIESLTVPEDIGTQLFESGDIPALTPRFPFKLDSIVPDYPAAKAGLLLTDKILSINGREINYYSDLTYALKNKEEEKINLIVQRDSVVKTISIIPTEDNKIGILPIPTDTSYVEYQHRDYSFGESISSGLSVGYWSIKDYLAQFQYIFTKKGASQIGGFAAIGKMFPATWNWAAFWQLTAFLSIMLGVLNLLPIPALDGGHVMFLLYEMVSGRKPGDKFMEYAQMVGFFILIALVLFANGNDIYKAIFG</sequence>
<comment type="similarity">
    <text evidence="3 11">Belongs to the peptidase M50B family.</text>
</comment>
<keyword evidence="5 11" id="KW-0812">Transmembrane</keyword>
<feature type="transmembrane region" description="Helical" evidence="11">
    <location>
        <begin position="412"/>
        <end position="431"/>
    </location>
</feature>
<comment type="subcellular location">
    <subcellularLocation>
        <location evidence="2">Membrane</location>
        <topology evidence="2">Multi-pass membrane protein</topology>
    </subcellularLocation>
</comment>